<evidence type="ECO:0000313" key="13">
    <source>
        <dbReference type="Proteomes" id="UP000694545"/>
    </source>
</evidence>
<name>A0A8D2Q637_VARKO</name>
<dbReference type="SUPFAM" id="SSF50156">
    <property type="entry name" value="PDZ domain-like"/>
    <property type="match status" value="2"/>
</dbReference>
<feature type="region of interest" description="Disordered" evidence="10">
    <location>
        <begin position="208"/>
        <end position="276"/>
    </location>
</feature>
<reference evidence="12" key="1">
    <citation type="submission" date="2025-08" db="UniProtKB">
        <authorList>
            <consortium name="Ensembl"/>
        </authorList>
    </citation>
    <scope>IDENTIFICATION</scope>
</reference>
<feature type="region of interest" description="Disordered" evidence="10">
    <location>
        <begin position="1"/>
        <end position="20"/>
    </location>
</feature>
<feature type="domain" description="PDZ GRASP-type" evidence="11">
    <location>
        <begin position="15"/>
        <end position="105"/>
    </location>
</feature>
<dbReference type="Pfam" id="PF04495">
    <property type="entry name" value="GRASP55_65"/>
    <property type="match status" value="1"/>
</dbReference>
<evidence type="ECO:0000256" key="8">
    <source>
        <dbReference type="ARBA" id="ARBA00023288"/>
    </source>
</evidence>
<feature type="binding site" evidence="9">
    <location>
        <position position="18"/>
    </location>
    <ligand>
        <name>Zn(2+)</name>
        <dbReference type="ChEBI" id="CHEBI:29105"/>
    </ligand>
</feature>
<dbReference type="GO" id="GO:0000139">
    <property type="term" value="C:Golgi membrane"/>
    <property type="evidence" value="ECO:0007669"/>
    <property type="project" value="UniProtKB-SubCell"/>
</dbReference>
<feature type="compositionally biased region" description="Polar residues" evidence="10">
    <location>
        <begin position="243"/>
        <end position="260"/>
    </location>
</feature>
<feature type="compositionally biased region" description="Low complexity" evidence="10">
    <location>
        <begin position="362"/>
        <end position="371"/>
    </location>
</feature>
<feature type="compositionally biased region" description="Pro residues" evidence="10">
    <location>
        <begin position="216"/>
        <end position="231"/>
    </location>
</feature>
<dbReference type="GO" id="GO:0046872">
    <property type="term" value="F:metal ion binding"/>
    <property type="evidence" value="ECO:0007669"/>
    <property type="project" value="UniProtKB-KW"/>
</dbReference>
<dbReference type="PROSITE" id="PS51865">
    <property type="entry name" value="PDZ_GRASP"/>
    <property type="match status" value="2"/>
</dbReference>
<evidence type="ECO:0000256" key="7">
    <source>
        <dbReference type="ARBA" id="ARBA00023136"/>
    </source>
</evidence>
<evidence type="ECO:0000313" key="12">
    <source>
        <dbReference type="Ensembl" id="ENSVKKP00000022336.1"/>
    </source>
</evidence>
<dbReference type="OMA" id="NGYIEAP"/>
<evidence type="ECO:0000256" key="6">
    <source>
        <dbReference type="ARBA" id="ARBA00023034"/>
    </source>
</evidence>
<evidence type="ECO:0000256" key="4">
    <source>
        <dbReference type="ARBA" id="ARBA00022707"/>
    </source>
</evidence>
<comment type="subcellular location">
    <subcellularLocation>
        <location evidence="1">Golgi apparatus membrane</location>
    </subcellularLocation>
</comment>
<keyword evidence="8" id="KW-0449">Lipoprotein</keyword>
<dbReference type="OrthoDB" id="3318at2759"/>
<dbReference type="InterPro" id="IPR036034">
    <property type="entry name" value="PDZ_sf"/>
</dbReference>
<dbReference type="GO" id="GO:0007030">
    <property type="term" value="P:Golgi organization"/>
    <property type="evidence" value="ECO:0007669"/>
    <property type="project" value="TreeGrafter"/>
</dbReference>
<dbReference type="Ensembl" id="ENSVKKT00000022890.1">
    <property type="protein sequence ID" value="ENSVKKP00000022336.1"/>
    <property type="gene ID" value="ENSVKKG00000014884.1"/>
</dbReference>
<organism evidence="12 13">
    <name type="scientific">Varanus komodoensis</name>
    <name type="common">Komodo dragon</name>
    <dbReference type="NCBI Taxonomy" id="61221"/>
    <lineage>
        <taxon>Eukaryota</taxon>
        <taxon>Metazoa</taxon>
        <taxon>Chordata</taxon>
        <taxon>Craniata</taxon>
        <taxon>Vertebrata</taxon>
        <taxon>Euteleostomi</taxon>
        <taxon>Lepidosauria</taxon>
        <taxon>Squamata</taxon>
        <taxon>Bifurcata</taxon>
        <taxon>Unidentata</taxon>
        <taxon>Episquamata</taxon>
        <taxon>Toxicofera</taxon>
        <taxon>Anguimorpha</taxon>
        <taxon>Paleoanguimorpha</taxon>
        <taxon>Varanoidea</taxon>
        <taxon>Varanidae</taxon>
        <taxon>Varanus</taxon>
    </lineage>
</organism>
<dbReference type="KEGG" id="vko:123020668"/>
<keyword evidence="9" id="KW-0862">Zinc</keyword>
<feature type="region of interest" description="Disordered" evidence="10">
    <location>
        <begin position="354"/>
        <end position="421"/>
    </location>
</feature>
<evidence type="ECO:0000256" key="2">
    <source>
        <dbReference type="ARBA" id="ARBA00007144"/>
    </source>
</evidence>
<evidence type="ECO:0000256" key="9">
    <source>
        <dbReference type="PIRSR" id="PIRSR607583-1"/>
    </source>
</evidence>
<reference evidence="12" key="2">
    <citation type="submission" date="2025-09" db="UniProtKB">
        <authorList>
            <consortium name="Ensembl"/>
        </authorList>
    </citation>
    <scope>IDENTIFICATION</scope>
</reference>
<evidence type="ECO:0000259" key="11">
    <source>
        <dbReference type="PROSITE" id="PS51865"/>
    </source>
</evidence>
<keyword evidence="13" id="KW-1185">Reference proteome</keyword>
<feature type="domain" description="PDZ GRASP-type" evidence="11">
    <location>
        <begin position="111"/>
        <end position="199"/>
    </location>
</feature>
<evidence type="ECO:0000256" key="3">
    <source>
        <dbReference type="ARBA" id="ARBA00022553"/>
    </source>
</evidence>
<dbReference type="GeneID" id="123020668"/>
<dbReference type="InterPro" id="IPR024958">
    <property type="entry name" value="GRASP_PDZ"/>
</dbReference>
<sequence length="421" mass="45388">MGLGSSSEVPDGGSEGYHVHGVQENSPAQRAGLEPFFDFILTIGHTRLNKEGDTLKDLLKANVEKPVKLEVYNIKAMKVREVEVVPSNMWGGQGLLGASVRFCSFQGAKEHVWHVLDVEPASPAALAGLKPHTDYIIGSDQILQESEDFFALIESHEGKPLKLMVYNTEMDSCREVFVTPNGAWGGEGSLGCGIGFGYLHRIPTQVTLPKKKPEASSPPPLPSGHMPPEPPANGYTEAPLLAPNSQNEDASGLDYSTNHSVDMYPVENSLQPPPPVQRVMDPGFVDMSGASFPELIDLAKTINAHSSSASFNLTDTLAATDSLLSNSRTRTSFEHASIPFSEDSASYLEDLSPQPELDKEMPSVSPLPSLPMEISLNTTSKVDAQETVLPSDETEGPILPKTLQSDGDRAAQELTEETVLN</sequence>
<dbReference type="PANTHER" id="PTHR12893:SF2">
    <property type="entry name" value="GOLGI REASSEMBLY-STACKING PROTEIN 1"/>
    <property type="match status" value="1"/>
</dbReference>
<dbReference type="FunFam" id="2.30.42.10:FF:000026">
    <property type="entry name" value="Golgi reassembly stacking protein 2"/>
    <property type="match status" value="1"/>
</dbReference>
<dbReference type="FunFam" id="2.30.42.10:FF:000056">
    <property type="entry name" value="Golgi reassembly-stacking protein 2 isoform 1"/>
    <property type="match status" value="1"/>
</dbReference>
<keyword evidence="7" id="KW-0472">Membrane</keyword>
<feature type="binding site" evidence="9">
    <location>
        <position position="103"/>
    </location>
    <ligand>
        <name>Zn(2+)</name>
        <dbReference type="ChEBI" id="CHEBI:29105"/>
    </ligand>
</feature>
<proteinExistence type="inferred from homology"/>
<dbReference type="RefSeq" id="XP_044280625.1">
    <property type="nucleotide sequence ID" value="XM_044424690.1"/>
</dbReference>
<evidence type="ECO:0000256" key="10">
    <source>
        <dbReference type="SAM" id="MobiDB-lite"/>
    </source>
</evidence>
<dbReference type="Proteomes" id="UP000694545">
    <property type="component" value="Unplaced"/>
</dbReference>
<dbReference type="PANTHER" id="PTHR12893">
    <property type="entry name" value="GOLGI REASSEMBLY STACKING PROTEIN GRASP"/>
    <property type="match status" value="1"/>
</dbReference>
<accession>A0A8D2Q637</accession>
<dbReference type="Gene3D" id="2.30.42.10">
    <property type="match status" value="2"/>
</dbReference>
<protein>
    <submittedName>
        <fullName evidence="12">Golgi reassembly stacking protein 1</fullName>
    </submittedName>
</protein>
<dbReference type="CTD" id="64689"/>
<keyword evidence="6" id="KW-0333">Golgi apparatus</keyword>
<keyword evidence="3" id="KW-0597">Phosphoprotein</keyword>
<keyword evidence="9" id="KW-0479">Metal-binding</keyword>
<feature type="binding site" evidence="9">
    <location>
        <position position="20"/>
    </location>
    <ligand>
        <name>Zn(2+)</name>
        <dbReference type="ChEBI" id="CHEBI:29105"/>
    </ligand>
</feature>
<keyword evidence="5" id="KW-0677">Repeat</keyword>
<dbReference type="AlphaFoldDB" id="A0A8D2Q637"/>
<comment type="similarity">
    <text evidence="2">Belongs to the GORASP family.</text>
</comment>
<gene>
    <name evidence="12" type="primary">GORASP1</name>
</gene>
<keyword evidence="4" id="KW-0519">Myristate</keyword>
<evidence type="ECO:0000256" key="1">
    <source>
        <dbReference type="ARBA" id="ARBA00004394"/>
    </source>
</evidence>
<evidence type="ECO:0000256" key="5">
    <source>
        <dbReference type="ARBA" id="ARBA00022737"/>
    </source>
</evidence>
<dbReference type="InterPro" id="IPR007583">
    <property type="entry name" value="GRASP55_65"/>
</dbReference>